<dbReference type="GO" id="GO:0006508">
    <property type="term" value="P:proteolysis"/>
    <property type="evidence" value="ECO:0007669"/>
    <property type="project" value="UniProtKB-KW"/>
</dbReference>
<reference evidence="7 8" key="1">
    <citation type="submission" date="2020-08" db="EMBL/GenBank/DDBJ databases">
        <title>Genomic Encyclopedia of Type Strains, Phase IV (KMG-IV): sequencing the most valuable type-strain genomes for metagenomic binning, comparative biology and taxonomic classification.</title>
        <authorList>
            <person name="Goeker M."/>
        </authorList>
    </citation>
    <scope>NUCLEOTIDE SEQUENCE [LARGE SCALE GENOMIC DNA]</scope>
    <source>
        <strain evidence="7 8">DSM 2461</strain>
    </source>
</reference>
<dbReference type="PROSITE" id="PS50249">
    <property type="entry name" value="MPN"/>
    <property type="match status" value="1"/>
</dbReference>
<keyword evidence="8" id="KW-1185">Reference proteome</keyword>
<evidence type="ECO:0000313" key="7">
    <source>
        <dbReference type="EMBL" id="MBB6480949.1"/>
    </source>
</evidence>
<dbReference type="Gene3D" id="3.40.140.10">
    <property type="entry name" value="Cytidine Deaminase, domain 2"/>
    <property type="match status" value="1"/>
</dbReference>
<dbReference type="PROSITE" id="PS01302">
    <property type="entry name" value="UPF0758"/>
    <property type="match status" value="1"/>
</dbReference>
<proteinExistence type="predicted"/>
<dbReference type="RefSeq" id="WP_184747206.1">
    <property type="nucleotide sequence ID" value="NZ_JACHGJ010000005.1"/>
</dbReference>
<keyword evidence="1" id="KW-0645">Protease</keyword>
<dbReference type="GO" id="GO:0008237">
    <property type="term" value="F:metallopeptidase activity"/>
    <property type="evidence" value="ECO:0007669"/>
    <property type="project" value="UniProtKB-KW"/>
</dbReference>
<evidence type="ECO:0000313" key="8">
    <source>
        <dbReference type="Proteomes" id="UP000587760"/>
    </source>
</evidence>
<evidence type="ECO:0000256" key="1">
    <source>
        <dbReference type="ARBA" id="ARBA00022670"/>
    </source>
</evidence>
<keyword evidence="5" id="KW-0482">Metalloprotease</keyword>
<comment type="caution">
    <text evidence="7">The sequence shown here is derived from an EMBL/GenBank/DDBJ whole genome shotgun (WGS) entry which is preliminary data.</text>
</comment>
<evidence type="ECO:0000256" key="4">
    <source>
        <dbReference type="ARBA" id="ARBA00022833"/>
    </source>
</evidence>
<dbReference type="GO" id="GO:0046872">
    <property type="term" value="F:metal ion binding"/>
    <property type="evidence" value="ECO:0007669"/>
    <property type="project" value="UniProtKB-KW"/>
</dbReference>
<keyword evidence="4" id="KW-0862">Zinc</keyword>
<evidence type="ECO:0000259" key="6">
    <source>
        <dbReference type="PROSITE" id="PS50249"/>
    </source>
</evidence>
<dbReference type="Proteomes" id="UP000587760">
    <property type="component" value="Unassembled WGS sequence"/>
</dbReference>
<feature type="domain" description="MPN" evidence="6">
    <location>
        <begin position="1"/>
        <end position="121"/>
    </location>
</feature>
<keyword evidence="3" id="KW-0378">Hydrolase</keyword>
<gene>
    <name evidence="7" type="ORF">HNR50_002622</name>
</gene>
<dbReference type="InterPro" id="IPR025657">
    <property type="entry name" value="RadC_JAB"/>
</dbReference>
<evidence type="ECO:0000256" key="5">
    <source>
        <dbReference type="ARBA" id="ARBA00023049"/>
    </source>
</evidence>
<evidence type="ECO:0000256" key="3">
    <source>
        <dbReference type="ARBA" id="ARBA00022801"/>
    </source>
</evidence>
<dbReference type="EMBL" id="JACHGJ010000005">
    <property type="protein sequence ID" value="MBB6480949.1"/>
    <property type="molecule type" value="Genomic_DNA"/>
</dbReference>
<dbReference type="PANTHER" id="PTHR30471">
    <property type="entry name" value="DNA REPAIR PROTEIN RADC"/>
    <property type="match status" value="1"/>
</dbReference>
<dbReference type="AlphaFoldDB" id="A0A841RDM2"/>
<accession>A0A841RDM2</accession>
<dbReference type="SUPFAM" id="SSF102712">
    <property type="entry name" value="JAB1/MPN domain"/>
    <property type="match status" value="1"/>
</dbReference>
<dbReference type="Pfam" id="PF04002">
    <property type="entry name" value="RadC"/>
    <property type="match status" value="1"/>
</dbReference>
<keyword evidence="2" id="KW-0479">Metal-binding</keyword>
<name>A0A841RDM2_9SPIO</name>
<organism evidence="7 8">
    <name type="scientific">Spirochaeta isovalerica</name>
    <dbReference type="NCBI Taxonomy" id="150"/>
    <lineage>
        <taxon>Bacteria</taxon>
        <taxon>Pseudomonadati</taxon>
        <taxon>Spirochaetota</taxon>
        <taxon>Spirochaetia</taxon>
        <taxon>Spirochaetales</taxon>
        <taxon>Spirochaetaceae</taxon>
        <taxon>Spirochaeta</taxon>
    </lineage>
</organism>
<sequence>MLTYRDVYPLLSHYGDRHQEYFFCICLNGAHEVIDVKTVSKGILNRAIIHPREIFSTAIELRSASIVVAHNHPSGNLEPSKEDRDITYRLQEAGILLGIELLDHVVFSHSGYFSFLEEGEI</sequence>
<dbReference type="InterPro" id="IPR020891">
    <property type="entry name" value="UPF0758_CS"/>
</dbReference>
<dbReference type="PANTHER" id="PTHR30471:SF3">
    <property type="entry name" value="UPF0758 PROTEIN YEES-RELATED"/>
    <property type="match status" value="1"/>
</dbReference>
<dbReference type="InterPro" id="IPR037518">
    <property type="entry name" value="MPN"/>
</dbReference>
<dbReference type="CDD" id="cd08071">
    <property type="entry name" value="MPN_DUF2466"/>
    <property type="match status" value="1"/>
</dbReference>
<evidence type="ECO:0000256" key="2">
    <source>
        <dbReference type="ARBA" id="ARBA00022723"/>
    </source>
</evidence>
<dbReference type="InterPro" id="IPR001405">
    <property type="entry name" value="UPF0758"/>
</dbReference>
<protein>
    <submittedName>
        <fullName evidence="7">DNA repair protein RadC</fullName>
    </submittedName>
</protein>